<evidence type="ECO:0000256" key="1">
    <source>
        <dbReference type="SAM" id="Phobius"/>
    </source>
</evidence>
<dbReference type="RefSeq" id="WP_200465281.1">
    <property type="nucleotide sequence ID" value="NZ_JAENRR010000026.1"/>
</dbReference>
<accession>A0ABS1HLA4</accession>
<gene>
    <name evidence="2" type="ORF">JIV24_11975</name>
</gene>
<keyword evidence="1" id="KW-1133">Transmembrane helix</keyword>
<dbReference type="InterPro" id="IPR021497">
    <property type="entry name" value="GTA_holin_3TM"/>
</dbReference>
<keyword evidence="3" id="KW-1185">Reference proteome</keyword>
<sequence length="169" mass="18811">MNFLTKLLGGGASNIIDSLSNTVDKFTLSKQEKQEFKLELQQKLLEADRLASENYQKELETRADIIKAEMTQGDLYTKRARPTIVYVGLLFIFIVHVLVPSISYFCDTSFDPTKTVQLPEAFWWAWSSVVGIYGVGRTAEKYGTANKFTQLMTGSGAHKASANSNNAEG</sequence>
<dbReference type="Proteomes" id="UP000605676">
    <property type="component" value="Unassembled WGS sequence"/>
</dbReference>
<evidence type="ECO:0000313" key="2">
    <source>
        <dbReference type="EMBL" id="MBK3518053.1"/>
    </source>
</evidence>
<evidence type="ECO:0000313" key="3">
    <source>
        <dbReference type="Proteomes" id="UP000605676"/>
    </source>
</evidence>
<protein>
    <submittedName>
        <fullName evidence="2">Holin family protein</fullName>
    </submittedName>
</protein>
<name>A0ABS1HLA4_9BACT</name>
<proteinExistence type="predicted"/>
<dbReference type="Pfam" id="PF11351">
    <property type="entry name" value="GTA_holin_3TM"/>
    <property type="match status" value="1"/>
</dbReference>
<organism evidence="2 3">
    <name type="scientific">Carboxylicivirga marina</name>
    <dbReference type="NCBI Taxonomy" id="2800988"/>
    <lineage>
        <taxon>Bacteria</taxon>
        <taxon>Pseudomonadati</taxon>
        <taxon>Bacteroidota</taxon>
        <taxon>Bacteroidia</taxon>
        <taxon>Marinilabiliales</taxon>
        <taxon>Marinilabiliaceae</taxon>
        <taxon>Carboxylicivirga</taxon>
    </lineage>
</organism>
<feature type="transmembrane region" description="Helical" evidence="1">
    <location>
        <begin position="84"/>
        <end position="105"/>
    </location>
</feature>
<comment type="caution">
    <text evidence="2">The sequence shown here is derived from an EMBL/GenBank/DDBJ whole genome shotgun (WGS) entry which is preliminary data.</text>
</comment>
<reference evidence="2 3" key="1">
    <citation type="submission" date="2021-01" db="EMBL/GenBank/DDBJ databases">
        <title>Carboxyliciviraga sp.nov., isolated from coastal sediments.</title>
        <authorList>
            <person name="Lu D."/>
            <person name="Zhang T."/>
        </authorList>
    </citation>
    <scope>NUCLEOTIDE SEQUENCE [LARGE SCALE GENOMIC DNA]</scope>
    <source>
        <strain evidence="2 3">N1Y132</strain>
    </source>
</reference>
<keyword evidence="1" id="KW-0812">Transmembrane</keyword>
<dbReference type="EMBL" id="JAENRR010000026">
    <property type="protein sequence ID" value="MBK3518053.1"/>
    <property type="molecule type" value="Genomic_DNA"/>
</dbReference>
<keyword evidence="1" id="KW-0472">Membrane</keyword>